<organism evidence="2 3">
    <name type="scientific">Arabidopsis thaliana</name>
    <name type="common">Mouse-ear cress</name>
    <dbReference type="NCBI Taxonomy" id="3702"/>
    <lineage>
        <taxon>Eukaryota</taxon>
        <taxon>Viridiplantae</taxon>
        <taxon>Streptophyta</taxon>
        <taxon>Embryophyta</taxon>
        <taxon>Tracheophyta</taxon>
        <taxon>Spermatophyta</taxon>
        <taxon>Magnoliopsida</taxon>
        <taxon>eudicotyledons</taxon>
        <taxon>Gunneridae</taxon>
        <taxon>Pentapetalae</taxon>
        <taxon>rosids</taxon>
        <taxon>malvids</taxon>
        <taxon>Brassicales</taxon>
        <taxon>Brassicaceae</taxon>
        <taxon>Camelineae</taxon>
        <taxon>Arabidopsis</taxon>
    </lineage>
</organism>
<accession>A0A7G2FHY4</accession>
<reference evidence="2 3" key="1">
    <citation type="submission" date="2020-09" db="EMBL/GenBank/DDBJ databases">
        <authorList>
            <person name="Ashkenazy H."/>
        </authorList>
    </citation>
    <scope>NUCLEOTIDE SEQUENCE [LARGE SCALE GENOMIC DNA]</scope>
    <source>
        <strain evidence="3">cv. Cdm-0</strain>
    </source>
</reference>
<dbReference type="AlphaFoldDB" id="A0A7G2FHY4"/>
<dbReference type="Proteomes" id="UP000516314">
    <property type="component" value="Chromosome 5"/>
</dbReference>
<evidence type="ECO:0000313" key="2">
    <source>
        <dbReference type="EMBL" id="CAD5332974.1"/>
    </source>
</evidence>
<protein>
    <submittedName>
        <fullName evidence="2">(thale cress) hypothetical protein</fullName>
    </submittedName>
</protein>
<feature type="compositionally biased region" description="Basic and acidic residues" evidence="1">
    <location>
        <begin position="255"/>
        <end position="274"/>
    </location>
</feature>
<dbReference type="EMBL" id="LR881470">
    <property type="protein sequence ID" value="CAD5332974.1"/>
    <property type="molecule type" value="Genomic_DNA"/>
</dbReference>
<sequence>MSKAVIVSSSSYDSETIMLVRRNSRFVQSRGDEAQSSRANQIEIPTLRDEPDREEDGGNLIIPHDELVDGLDRFECIIDIEDEYDGHPKYTEAEVEAKLLPIEIVDFNLDPIMTTHGIPQRAMSGSMRRISSSAIYASQKFPAKFEEVRAAIFRARNRMWKSVTRLRVARIMGKVRKSFVNFASRLMNLPPPPAPVLDENQVAQDTQNLLLIEGAEDAQVLVIIDNDQAQVAVVQVVAPQAVQVDVFQTISYPTRHETPAKHENTRKSREEKGKGMANQAKKRSTSDAVLTDETPPPKTFCLSRGESINPDQFSFKYVGDRFLMRDQEAASHLWCNLMLPGANALPNPDDLVLREEYHQFARSSLETATLANNLIATYDCKLKLKLADIDAFFNLKKSVDQTRIRYDVDMKEMATLKVVAETNKAKIALVTAKEYMEKECNRLQGNDKVDALEVIEFGATDLNMSLDHLGFARPS</sequence>
<evidence type="ECO:0000313" key="3">
    <source>
        <dbReference type="Proteomes" id="UP000516314"/>
    </source>
</evidence>
<proteinExistence type="predicted"/>
<evidence type="ECO:0000256" key="1">
    <source>
        <dbReference type="SAM" id="MobiDB-lite"/>
    </source>
</evidence>
<feature type="region of interest" description="Disordered" evidence="1">
    <location>
        <begin position="29"/>
        <end position="59"/>
    </location>
</feature>
<feature type="region of interest" description="Disordered" evidence="1">
    <location>
        <begin position="255"/>
        <end position="303"/>
    </location>
</feature>
<name>A0A7G2FHY4_ARATH</name>
<gene>
    <name evidence="2" type="ORF">AT9943_LOCUS20353</name>
</gene>